<reference evidence="11" key="2">
    <citation type="journal article" date="2022" name="Hortic Res">
        <title>The genome of Dioscorea zingiberensis sheds light on the biosynthesis, origin and evolution of the medicinally important diosgenin saponins.</title>
        <authorList>
            <person name="Li Y."/>
            <person name="Tan C."/>
            <person name="Li Z."/>
            <person name="Guo J."/>
            <person name="Li S."/>
            <person name="Chen X."/>
            <person name="Wang C."/>
            <person name="Dai X."/>
            <person name="Yang H."/>
            <person name="Song W."/>
            <person name="Hou L."/>
            <person name="Xu J."/>
            <person name="Tong Z."/>
            <person name="Xu A."/>
            <person name="Yuan X."/>
            <person name="Wang W."/>
            <person name="Yang Q."/>
            <person name="Chen L."/>
            <person name="Sun Z."/>
            <person name="Wang K."/>
            <person name="Pan B."/>
            <person name="Chen J."/>
            <person name="Bao Y."/>
            <person name="Liu F."/>
            <person name="Qi X."/>
            <person name="Gang D.R."/>
            <person name="Wen J."/>
            <person name="Li J."/>
        </authorList>
    </citation>
    <scope>NUCLEOTIDE SEQUENCE</scope>
    <source>
        <strain evidence="11">Dzin_1.0</strain>
    </source>
</reference>
<evidence type="ECO:0000313" key="12">
    <source>
        <dbReference type="Proteomes" id="UP001085076"/>
    </source>
</evidence>
<dbReference type="InterPro" id="IPR029962">
    <property type="entry name" value="TBL"/>
</dbReference>
<accession>A0A9D5CI23</accession>
<sequence length="398" mass="46187">MAYTIPSLFSVFSILFILYLTLSSRPRSSSALRLAYLSNNFANNTSSTGFCDYSSGNWVWDSTSSYLRSYSEACPFLDPGFQCQRNGRNNTRYLNWRWQPSGCNLPKFNAREMLERSRNKRIAFVGDSIGRNQWESLLCMLAGGVKNQSSIYELHGLPISKHTGAFFHMKFDEFNLTVEYYRSPYLVLIQPPPAGCEKKVRKVIHVDMMQWQSKHWLNTDVLIFQVGRWWSSEKIMKKGHYFQEGDVINMTMDVKEGFRRSLQTWKRWALSNLKPEKTLVFFGSYSPSHFRNGTWETGGSCKQNTEPDADLKAPGEEPWNNQVITETIEGMRMVKLLNITYLSKPRKDGHPSSHREPGIQSEDIEDCSHWCLPGVPDTWNELLYAYILNNDHKTSWRR</sequence>
<dbReference type="AlphaFoldDB" id="A0A9D5CI23"/>
<keyword evidence="3" id="KW-0812">Transmembrane</keyword>
<evidence type="ECO:0008006" key="13">
    <source>
        <dbReference type="Google" id="ProtNLM"/>
    </source>
</evidence>
<keyword evidence="7" id="KW-0472">Membrane</keyword>
<protein>
    <recommendedName>
        <fullName evidence="13">Trichome birefringence-like N-terminal domain-containing protein</fullName>
    </recommendedName>
</protein>
<evidence type="ECO:0000256" key="1">
    <source>
        <dbReference type="ARBA" id="ARBA00004323"/>
    </source>
</evidence>
<dbReference type="Pfam" id="PF14416">
    <property type="entry name" value="PMR5N"/>
    <property type="match status" value="1"/>
</dbReference>
<comment type="caution">
    <text evidence="11">The sequence shown here is derived from an EMBL/GenBank/DDBJ whole genome shotgun (WGS) entry which is preliminary data.</text>
</comment>
<evidence type="ECO:0000256" key="5">
    <source>
        <dbReference type="ARBA" id="ARBA00022989"/>
    </source>
</evidence>
<organism evidence="11 12">
    <name type="scientific">Dioscorea zingiberensis</name>
    <dbReference type="NCBI Taxonomy" id="325984"/>
    <lineage>
        <taxon>Eukaryota</taxon>
        <taxon>Viridiplantae</taxon>
        <taxon>Streptophyta</taxon>
        <taxon>Embryophyta</taxon>
        <taxon>Tracheophyta</taxon>
        <taxon>Spermatophyta</taxon>
        <taxon>Magnoliopsida</taxon>
        <taxon>Liliopsida</taxon>
        <taxon>Dioscoreales</taxon>
        <taxon>Dioscoreaceae</taxon>
        <taxon>Dioscorea</taxon>
    </lineage>
</organism>
<evidence type="ECO:0000256" key="7">
    <source>
        <dbReference type="ARBA" id="ARBA00023136"/>
    </source>
</evidence>
<dbReference type="PANTHER" id="PTHR32285:SF53">
    <property type="entry name" value="PROTEIN TRICHOME BIREFRINGENCE-LIKE 9"/>
    <property type="match status" value="1"/>
</dbReference>
<dbReference type="OrthoDB" id="630188at2759"/>
<evidence type="ECO:0000256" key="8">
    <source>
        <dbReference type="SAM" id="MobiDB-lite"/>
    </source>
</evidence>
<dbReference type="Pfam" id="PF13839">
    <property type="entry name" value="PC-Esterase"/>
    <property type="match status" value="1"/>
</dbReference>
<keyword evidence="4" id="KW-0735">Signal-anchor</keyword>
<feature type="region of interest" description="Disordered" evidence="8">
    <location>
        <begin position="296"/>
        <end position="317"/>
    </location>
</feature>
<comment type="subcellular location">
    <subcellularLocation>
        <location evidence="1">Golgi apparatus membrane</location>
        <topology evidence="1">Single-pass type II membrane protein</topology>
    </subcellularLocation>
</comment>
<evidence type="ECO:0000256" key="6">
    <source>
        <dbReference type="ARBA" id="ARBA00023034"/>
    </source>
</evidence>
<evidence type="ECO:0000256" key="2">
    <source>
        <dbReference type="ARBA" id="ARBA00007727"/>
    </source>
</evidence>
<dbReference type="GO" id="GO:1990538">
    <property type="term" value="F:xylan O-acetyltransferase activity"/>
    <property type="evidence" value="ECO:0007669"/>
    <property type="project" value="UniProtKB-ARBA"/>
</dbReference>
<comment type="similarity">
    <text evidence="2">Belongs to the PC-esterase family. TBL subfamily.</text>
</comment>
<evidence type="ECO:0000256" key="4">
    <source>
        <dbReference type="ARBA" id="ARBA00022968"/>
    </source>
</evidence>
<name>A0A9D5CI23_9LILI</name>
<feature type="domain" description="Trichome birefringence-like N-terminal" evidence="10">
    <location>
        <begin position="51"/>
        <end position="104"/>
    </location>
</feature>
<evidence type="ECO:0000259" key="10">
    <source>
        <dbReference type="Pfam" id="PF14416"/>
    </source>
</evidence>
<reference evidence="11" key="1">
    <citation type="submission" date="2021-03" db="EMBL/GenBank/DDBJ databases">
        <authorList>
            <person name="Li Z."/>
            <person name="Yang C."/>
        </authorList>
    </citation>
    <scope>NUCLEOTIDE SEQUENCE</scope>
    <source>
        <strain evidence="11">Dzin_1.0</strain>
        <tissue evidence="11">Leaf</tissue>
    </source>
</reference>
<keyword evidence="5" id="KW-1133">Transmembrane helix</keyword>
<dbReference type="GO" id="GO:0000139">
    <property type="term" value="C:Golgi membrane"/>
    <property type="evidence" value="ECO:0007669"/>
    <property type="project" value="UniProtKB-SubCell"/>
</dbReference>
<dbReference type="InterPro" id="IPR026057">
    <property type="entry name" value="TBL_C"/>
</dbReference>
<dbReference type="EMBL" id="JAGGNH010000005">
    <property type="protein sequence ID" value="KAJ0973385.1"/>
    <property type="molecule type" value="Genomic_DNA"/>
</dbReference>
<proteinExistence type="inferred from homology"/>
<evidence type="ECO:0000259" key="9">
    <source>
        <dbReference type="Pfam" id="PF13839"/>
    </source>
</evidence>
<feature type="domain" description="Trichome birefringence-like C-terminal" evidence="9">
    <location>
        <begin position="105"/>
        <end position="385"/>
    </location>
</feature>
<feature type="compositionally biased region" description="Polar residues" evidence="8">
    <location>
        <begin position="296"/>
        <end position="306"/>
    </location>
</feature>
<dbReference type="PANTHER" id="PTHR32285">
    <property type="entry name" value="PROTEIN TRICHOME BIREFRINGENCE-LIKE 9-RELATED"/>
    <property type="match status" value="1"/>
</dbReference>
<evidence type="ECO:0000313" key="11">
    <source>
        <dbReference type="EMBL" id="KAJ0973385.1"/>
    </source>
</evidence>
<dbReference type="Proteomes" id="UP001085076">
    <property type="component" value="Miscellaneous, Linkage group lg05"/>
</dbReference>
<evidence type="ECO:0000256" key="3">
    <source>
        <dbReference type="ARBA" id="ARBA00022692"/>
    </source>
</evidence>
<keyword evidence="6" id="KW-0333">Golgi apparatus</keyword>
<dbReference type="InterPro" id="IPR025846">
    <property type="entry name" value="TBL_N"/>
</dbReference>
<keyword evidence="12" id="KW-1185">Reference proteome</keyword>
<gene>
    <name evidence="11" type="ORF">J5N97_021344</name>
</gene>